<keyword evidence="1" id="KW-0812">Transmembrane</keyword>
<evidence type="ECO:0000313" key="4">
    <source>
        <dbReference type="Proteomes" id="UP000196125"/>
    </source>
</evidence>
<dbReference type="InterPro" id="IPR036691">
    <property type="entry name" value="Endo/exonu/phosph_ase_sf"/>
</dbReference>
<evidence type="ECO:0000313" key="3">
    <source>
        <dbReference type="EMBL" id="SMS00365.1"/>
    </source>
</evidence>
<feature type="domain" description="Endonuclease/exonuclease/phosphatase" evidence="2">
    <location>
        <begin position="98"/>
        <end position="302"/>
    </location>
</feature>
<dbReference type="NCBIfam" id="NF003840">
    <property type="entry name" value="PRK05421.1-2"/>
    <property type="match status" value="1"/>
</dbReference>
<organism evidence="3 4">
    <name type="scientific">Vibrio mangrovi</name>
    <dbReference type="NCBI Taxonomy" id="474394"/>
    <lineage>
        <taxon>Bacteria</taxon>
        <taxon>Pseudomonadati</taxon>
        <taxon>Pseudomonadota</taxon>
        <taxon>Gammaproteobacteria</taxon>
        <taxon>Vibrionales</taxon>
        <taxon>Vibrionaceae</taxon>
        <taxon>Vibrio</taxon>
    </lineage>
</organism>
<accession>A0A1Y6IRU3</accession>
<dbReference type="SUPFAM" id="SSF56219">
    <property type="entry name" value="DNase I-like"/>
    <property type="match status" value="1"/>
</dbReference>
<dbReference type="GO" id="GO:0003824">
    <property type="term" value="F:catalytic activity"/>
    <property type="evidence" value="ECO:0007669"/>
    <property type="project" value="InterPro"/>
</dbReference>
<feature type="transmembrane region" description="Helical" evidence="1">
    <location>
        <begin position="34"/>
        <end position="53"/>
    </location>
</feature>
<protein>
    <recommendedName>
        <fullName evidence="2">Endonuclease/exonuclease/phosphatase domain-containing protein</fullName>
    </recommendedName>
</protein>
<dbReference type="EMBL" id="FXXI01000002">
    <property type="protein sequence ID" value="SMS00365.1"/>
    <property type="molecule type" value="Genomic_DNA"/>
</dbReference>
<dbReference type="AlphaFoldDB" id="A0A1Y6IRU3"/>
<evidence type="ECO:0000259" key="2">
    <source>
        <dbReference type="Pfam" id="PF03372"/>
    </source>
</evidence>
<evidence type="ECO:0000256" key="1">
    <source>
        <dbReference type="SAM" id="Phobius"/>
    </source>
</evidence>
<dbReference type="NCBIfam" id="NF003841">
    <property type="entry name" value="PRK05421.1-3"/>
    <property type="match status" value="1"/>
</dbReference>
<sequence>MEGANRLLFYIPVILYQSSHNPPFPGKLTMKRKLGITLFILLLLSGLGVTVAFDVPDSPQLMAFLSSEPSSSALRGHCYHNEKQIAPIDVQGQLNVLVWNIYKENRPDWKSALTQYSQHKQLILLQESSFGPELHQWLIQQKLSALQVHAFSVFEKSAGVMNISGRKPVSACAYTAEEPWIRLPKSALVAYYMLSQHQTLAVVNIHAINFSLGIEAFQKQLQQLASALSSHQGPILFAGDFNSWNESRIQLIHQLMASLSMQEVIYPKDLRKQFLSHPLDHVYYRGLILTQARVEQTTASDHNPIQVSFALPE</sequence>
<dbReference type="Proteomes" id="UP000196125">
    <property type="component" value="Unassembled WGS sequence"/>
</dbReference>
<reference evidence="3 4" key="1">
    <citation type="submission" date="2017-05" db="EMBL/GenBank/DDBJ databases">
        <authorList>
            <person name="Song R."/>
            <person name="Chenine A.L."/>
            <person name="Ruprecht R.M."/>
        </authorList>
    </citation>
    <scope>NUCLEOTIDE SEQUENCE [LARGE SCALE GENOMIC DNA]</scope>
    <source>
        <strain evidence="3 4">CECT 7927</strain>
    </source>
</reference>
<keyword evidence="1" id="KW-1133">Transmembrane helix</keyword>
<name>A0A1Y6IRU3_9VIBR</name>
<keyword evidence="1" id="KW-0472">Membrane</keyword>
<dbReference type="NCBIfam" id="NF003842">
    <property type="entry name" value="PRK05421.1-4"/>
    <property type="match status" value="1"/>
</dbReference>
<dbReference type="Pfam" id="PF03372">
    <property type="entry name" value="Exo_endo_phos"/>
    <property type="match status" value="1"/>
</dbReference>
<gene>
    <name evidence="3" type="ORF">VIM7927_01616</name>
</gene>
<proteinExistence type="predicted"/>
<dbReference type="Gene3D" id="3.60.10.10">
    <property type="entry name" value="Endonuclease/exonuclease/phosphatase"/>
    <property type="match status" value="1"/>
</dbReference>
<dbReference type="InterPro" id="IPR005135">
    <property type="entry name" value="Endo/exonuclease/phosphatase"/>
</dbReference>